<keyword evidence="10" id="KW-1185">Reference proteome</keyword>
<comment type="similarity">
    <text evidence="5">Belongs to the TRAFAC class translation factor GTPase superfamily. Bms1-like GTPase family. TSR1 subfamily.</text>
</comment>
<evidence type="ECO:0000259" key="8">
    <source>
        <dbReference type="PROSITE" id="PS51714"/>
    </source>
</evidence>
<feature type="compositionally biased region" description="Basic residues" evidence="7">
    <location>
        <begin position="16"/>
        <end position="29"/>
    </location>
</feature>
<comment type="function">
    <text evidence="4">Required during maturation of the 40S ribosomal subunit in the nucleolus.</text>
</comment>
<protein>
    <recommendedName>
        <fullName evidence="6">Pre-rRNA-processing protein TSR1 homolog</fullName>
    </recommendedName>
</protein>
<dbReference type="Pfam" id="PF04950">
    <property type="entry name" value="RIBIOP_C"/>
    <property type="match status" value="1"/>
</dbReference>
<feature type="region of interest" description="Disordered" evidence="7">
    <location>
        <begin position="1"/>
        <end position="85"/>
    </location>
</feature>
<dbReference type="InterPro" id="IPR030387">
    <property type="entry name" value="G_Bms1/Tsr1_dom"/>
</dbReference>
<dbReference type="Pfam" id="PF22298">
    <property type="entry name" value="Tsr1_G-like"/>
    <property type="match status" value="1"/>
</dbReference>
<feature type="domain" description="Bms1-type G" evidence="8">
    <location>
        <begin position="86"/>
        <end position="245"/>
    </location>
</feature>
<sequence length="808" mass="93153">MAVESQHQHVPGPLKQKNKNHKHGNHKSKRELAKASKGRVNLKTLSKKNSFFMKRTERKNQSAVLRKQKREEAFEKKRQRGTSGTPPTFVVIVSLHRDVNADSCLECLKTCDDELIVKRNEQGITHFTIPRFKKRASFFIPEYGNLNALLDAVKVADTLLLLISPQNGIDDYGEYCLSCLFGQGLPAVTFACPGFKNLAVKKQSEARKSLQNTIEKRFPSEKFHALDTSQDALMIVRQLTDQKLRPVYYRENRSHMVAENITFELESAESQFGVLKVTGYLRGRTLNVNGLVHLPGWGDFQMNQIDSATDPYPLQPRKYKNKPTGDVEMEKETIHVLDKADPKQQESLETEVIPDPMEGEQTWPTEEELAEAEDHAKNKVLKRVPKGTSEYQATWIVDDDDEAEEQSDKKEEDDEEDDDSDVDEFKDAMETVDSDEERNEDDEEFETMTVTENNDDEKYDANMDMDEEIRVLEKLKEERQHAMFPDEVDTPMDIPARTRFARYRGLKSFRTSPWDPKENLPSDYSRIFQFDKFKMTRKKVLNQENDDGALPGWYITIHVNKVPKEFMESYKPGTPVILFGILPHEQKLSVLHFAIRKYATATQPIKSKDRLIFHVGFRRFTACPIFSQHTTGNKHKFERFLPADTTCVATVYAPITFAPVPVLVFQPTPEGSHDLVATGSLLSVNPDRIVAKRIVLSGHPKKIHKRSAVIRYLFYNREDIYWFKPVELRTKWGRRGHIKEALGTHGHMKCVFDGGLKSQDTVLMNLYKRMFPKWTYNPHVESPPVINEYKTPMETIDEDDEEAQKLFD</sequence>
<dbReference type="PROSITE" id="PS51714">
    <property type="entry name" value="G_BMS1"/>
    <property type="match status" value="1"/>
</dbReference>
<dbReference type="PANTHER" id="PTHR12858">
    <property type="entry name" value="RIBOSOME BIOGENESIS PROTEIN"/>
    <property type="match status" value="1"/>
</dbReference>
<dbReference type="Proteomes" id="UP001347796">
    <property type="component" value="Unassembled WGS sequence"/>
</dbReference>
<name>A0AAN8JE37_PATCE</name>
<dbReference type="GO" id="GO:0034511">
    <property type="term" value="F:U3 snoRNA binding"/>
    <property type="evidence" value="ECO:0007669"/>
    <property type="project" value="TreeGrafter"/>
</dbReference>
<accession>A0AAN8JE37</accession>
<gene>
    <name evidence="9" type="ORF">SNE40_014694</name>
</gene>
<evidence type="ECO:0000256" key="1">
    <source>
        <dbReference type="ARBA" id="ARBA00004604"/>
    </source>
</evidence>
<dbReference type="PANTHER" id="PTHR12858:SF1">
    <property type="entry name" value="PRE-RRNA-PROCESSING PROTEIN TSR1 HOMOLOG"/>
    <property type="match status" value="1"/>
</dbReference>
<evidence type="ECO:0000256" key="6">
    <source>
        <dbReference type="ARBA" id="ARBA00040070"/>
    </source>
</evidence>
<feature type="region of interest" description="Disordered" evidence="7">
    <location>
        <begin position="335"/>
        <end position="450"/>
    </location>
</feature>
<evidence type="ECO:0000313" key="10">
    <source>
        <dbReference type="Proteomes" id="UP001347796"/>
    </source>
</evidence>
<feature type="compositionally biased region" description="Acidic residues" evidence="7">
    <location>
        <begin position="397"/>
        <end position="422"/>
    </location>
</feature>
<comment type="caution">
    <text evidence="9">The sequence shown here is derived from an EMBL/GenBank/DDBJ whole genome shotgun (WGS) entry which is preliminary data.</text>
</comment>
<evidence type="ECO:0000313" key="9">
    <source>
        <dbReference type="EMBL" id="KAK6176401.1"/>
    </source>
</evidence>
<dbReference type="Pfam" id="PF08142">
    <property type="entry name" value="AARP2CN"/>
    <property type="match status" value="1"/>
</dbReference>
<evidence type="ECO:0000256" key="7">
    <source>
        <dbReference type="SAM" id="MobiDB-lite"/>
    </source>
</evidence>
<dbReference type="SMART" id="SM00785">
    <property type="entry name" value="AARP2CN"/>
    <property type="match status" value="1"/>
</dbReference>
<dbReference type="EMBL" id="JAZGQO010000010">
    <property type="protein sequence ID" value="KAK6176401.1"/>
    <property type="molecule type" value="Genomic_DNA"/>
</dbReference>
<organism evidence="9 10">
    <name type="scientific">Patella caerulea</name>
    <name type="common">Rayed Mediterranean limpet</name>
    <dbReference type="NCBI Taxonomy" id="87958"/>
    <lineage>
        <taxon>Eukaryota</taxon>
        <taxon>Metazoa</taxon>
        <taxon>Spiralia</taxon>
        <taxon>Lophotrochozoa</taxon>
        <taxon>Mollusca</taxon>
        <taxon>Gastropoda</taxon>
        <taxon>Patellogastropoda</taxon>
        <taxon>Patelloidea</taxon>
        <taxon>Patellidae</taxon>
        <taxon>Patella</taxon>
    </lineage>
</organism>
<comment type="subcellular location">
    <subcellularLocation>
        <location evidence="1">Nucleus</location>
        <location evidence="1">Nucleolus</location>
    </subcellularLocation>
</comment>
<dbReference type="SMART" id="SM01362">
    <property type="entry name" value="DUF663"/>
    <property type="match status" value="1"/>
</dbReference>
<dbReference type="GO" id="GO:0030688">
    <property type="term" value="C:preribosome, small subunit precursor"/>
    <property type="evidence" value="ECO:0007669"/>
    <property type="project" value="TreeGrafter"/>
</dbReference>
<proteinExistence type="inferred from homology"/>
<dbReference type="InterPro" id="IPR007034">
    <property type="entry name" value="BMS1_TSR1_C"/>
</dbReference>
<dbReference type="GO" id="GO:0000462">
    <property type="term" value="P:maturation of SSU-rRNA from tricistronic rRNA transcript (SSU-rRNA, 5.8S rRNA, LSU-rRNA)"/>
    <property type="evidence" value="ECO:0007669"/>
    <property type="project" value="TreeGrafter"/>
</dbReference>
<feature type="compositionally biased region" description="Basic and acidic residues" evidence="7">
    <location>
        <begin position="335"/>
        <end position="346"/>
    </location>
</feature>
<keyword evidence="2" id="KW-0690">Ribosome biogenesis</keyword>
<dbReference type="InterPro" id="IPR012948">
    <property type="entry name" value="AARP2CN"/>
</dbReference>
<dbReference type="InterPro" id="IPR039761">
    <property type="entry name" value="Bms1/Tsr1"/>
</dbReference>
<reference evidence="9 10" key="1">
    <citation type="submission" date="2024-01" db="EMBL/GenBank/DDBJ databases">
        <title>The genome of the rayed Mediterranean limpet Patella caerulea (Linnaeus, 1758).</title>
        <authorList>
            <person name="Anh-Thu Weber A."/>
            <person name="Halstead-Nussloch G."/>
        </authorList>
    </citation>
    <scope>NUCLEOTIDE SEQUENCE [LARGE SCALE GENOMIC DNA]</scope>
    <source>
        <strain evidence="9">AATW-2023a</strain>
        <tissue evidence="9">Whole specimen</tissue>
    </source>
</reference>
<keyword evidence="3" id="KW-0539">Nucleus</keyword>
<evidence type="ECO:0000256" key="4">
    <source>
        <dbReference type="ARBA" id="ARBA00037087"/>
    </source>
</evidence>
<feature type="compositionally biased region" description="Acidic residues" evidence="7">
    <location>
        <begin position="430"/>
        <end position="446"/>
    </location>
</feature>
<evidence type="ECO:0000256" key="3">
    <source>
        <dbReference type="ARBA" id="ARBA00023242"/>
    </source>
</evidence>
<dbReference type="GO" id="GO:0000479">
    <property type="term" value="P:endonucleolytic cleavage of tricistronic rRNA transcript (SSU-rRNA, 5.8S rRNA, LSU-rRNA)"/>
    <property type="evidence" value="ECO:0007669"/>
    <property type="project" value="TreeGrafter"/>
</dbReference>
<dbReference type="GO" id="GO:0005730">
    <property type="term" value="C:nucleolus"/>
    <property type="evidence" value="ECO:0007669"/>
    <property type="project" value="UniProtKB-SubCell"/>
</dbReference>
<dbReference type="AlphaFoldDB" id="A0AAN8JE37"/>
<dbReference type="GO" id="GO:0005525">
    <property type="term" value="F:GTP binding"/>
    <property type="evidence" value="ECO:0007669"/>
    <property type="project" value="TreeGrafter"/>
</dbReference>
<evidence type="ECO:0000256" key="5">
    <source>
        <dbReference type="ARBA" id="ARBA00038288"/>
    </source>
</evidence>
<evidence type="ECO:0000256" key="2">
    <source>
        <dbReference type="ARBA" id="ARBA00022517"/>
    </source>
</evidence>
<dbReference type="GO" id="GO:0003924">
    <property type="term" value="F:GTPase activity"/>
    <property type="evidence" value="ECO:0007669"/>
    <property type="project" value="TreeGrafter"/>
</dbReference>